<evidence type="ECO:0000313" key="2">
    <source>
        <dbReference type="Proteomes" id="UP000625976"/>
    </source>
</evidence>
<dbReference type="EMBL" id="BMFQ01000002">
    <property type="protein sequence ID" value="GGG42724.1"/>
    <property type="molecule type" value="Genomic_DNA"/>
</dbReference>
<sequence>MLKLLSISAEIAKSLKIFIWDCLLILNVYNDENKELSLDIITIYEKASCNEADLYTNVIGF</sequence>
<evidence type="ECO:0000313" key="1">
    <source>
        <dbReference type="EMBL" id="GGG42724.1"/>
    </source>
</evidence>
<proteinExistence type="predicted"/>
<name>A0A917GFB1_9FLAO</name>
<reference evidence="1" key="1">
    <citation type="journal article" date="2014" name="Int. J. Syst. Evol. Microbiol.">
        <title>Complete genome sequence of Corynebacterium casei LMG S-19264T (=DSM 44701T), isolated from a smear-ripened cheese.</title>
        <authorList>
            <consortium name="US DOE Joint Genome Institute (JGI-PGF)"/>
            <person name="Walter F."/>
            <person name="Albersmeier A."/>
            <person name="Kalinowski J."/>
            <person name="Ruckert C."/>
        </authorList>
    </citation>
    <scope>NUCLEOTIDE SEQUENCE</scope>
    <source>
        <strain evidence="1">CGMCC 1.12751</strain>
    </source>
</reference>
<dbReference type="AlphaFoldDB" id="A0A917GFB1"/>
<gene>
    <name evidence="1" type="ORF">GCM10010976_12750</name>
</gene>
<accession>A0A917GFB1</accession>
<keyword evidence="2" id="KW-1185">Reference proteome</keyword>
<organism evidence="1 2">
    <name type="scientific">Bizionia arctica</name>
    <dbReference type="NCBI Taxonomy" id="1495645"/>
    <lineage>
        <taxon>Bacteria</taxon>
        <taxon>Pseudomonadati</taxon>
        <taxon>Bacteroidota</taxon>
        <taxon>Flavobacteriia</taxon>
        <taxon>Flavobacteriales</taxon>
        <taxon>Flavobacteriaceae</taxon>
        <taxon>Bizionia</taxon>
    </lineage>
</organism>
<protein>
    <submittedName>
        <fullName evidence="1">Uncharacterized protein</fullName>
    </submittedName>
</protein>
<comment type="caution">
    <text evidence="1">The sequence shown here is derived from an EMBL/GenBank/DDBJ whole genome shotgun (WGS) entry which is preliminary data.</text>
</comment>
<reference evidence="1" key="2">
    <citation type="submission" date="2020-09" db="EMBL/GenBank/DDBJ databases">
        <authorList>
            <person name="Sun Q."/>
            <person name="Zhou Y."/>
        </authorList>
    </citation>
    <scope>NUCLEOTIDE SEQUENCE</scope>
    <source>
        <strain evidence="1">CGMCC 1.12751</strain>
    </source>
</reference>
<dbReference type="Proteomes" id="UP000625976">
    <property type="component" value="Unassembled WGS sequence"/>
</dbReference>